<dbReference type="Pfam" id="PF13581">
    <property type="entry name" value="HATPase_c_2"/>
    <property type="match status" value="1"/>
</dbReference>
<organism evidence="3 4">
    <name type="scientific">Candidatus Magnetobacterium bavaricum</name>
    <dbReference type="NCBI Taxonomy" id="29290"/>
    <lineage>
        <taxon>Bacteria</taxon>
        <taxon>Pseudomonadati</taxon>
        <taxon>Nitrospirota</taxon>
        <taxon>Thermodesulfovibrionia</taxon>
        <taxon>Thermodesulfovibrionales</taxon>
        <taxon>Candidatus Magnetobacteriaceae</taxon>
        <taxon>Candidatus Magnetobacterium</taxon>
    </lineage>
</organism>
<dbReference type="InterPro" id="IPR050267">
    <property type="entry name" value="Anti-sigma-factor_SerPK"/>
</dbReference>
<keyword evidence="3" id="KW-0418">Kinase</keyword>
<dbReference type="Gene3D" id="3.30.565.10">
    <property type="entry name" value="Histidine kinase-like ATPase, C-terminal domain"/>
    <property type="match status" value="1"/>
</dbReference>
<proteinExistence type="predicted"/>
<comment type="caution">
    <text evidence="3">The sequence shown here is derived from an EMBL/GenBank/DDBJ whole genome shotgun (WGS) entry which is preliminary data.</text>
</comment>
<dbReference type="Proteomes" id="UP000033423">
    <property type="component" value="Unassembled WGS sequence"/>
</dbReference>
<dbReference type="PANTHER" id="PTHR35526">
    <property type="entry name" value="ANTI-SIGMA-F FACTOR RSBW-RELATED"/>
    <property type="match status" value="1"/>
</dbReference>
<protein>
    <submittedName>
        <fullName evidence="3">Serine-protein kinase RsbW</fullName>
    </submittedName>
</protein>
<dbReference type="CDD" id="cd16936">
    <property type="entry name" value="HATPase_RsbW-like"/>
    <property type="match status" value="1"/>
</dbReference>
<evidence type="ECO:0000313" key="4">
    <source>
        <dbReference type="Proteomes" id="UP000033423"/>
    </source>
</evidence>
<dbReference type="AlphaFoldDB" id="A0A0F3GKY5"/>
<dbReference type="InterPro" id="IPR036890">
    <property type="entry name" value="HATPase_C_sf"/>
</dbReference>
<dbReference type="InterPro" id="IPR003594">
    <property type="entry name" value="HATPase_dom"/>
</dbReference>
<evidence type="ECO:0000259" key="2">
    <source>
        <dbReference type="Pfam" id="PF13581"/>
    </source>
</evidence>
<dbReference type="SUPFAM" id="SSF55874">
    <property type="entry name" value="ATPase domain of HSP90 chaperone/DNA topoisomerase II/histidine kinase"/>
    <property type="match status" value="1"/>
</dbReference>
<evidence type="ECO:0000313" key="3">
    <source>
        <dbReference type="EMBL" id="KJU82585.1"/>
    </source>
</evidence>
<keyword evidence="4" id="KW-1185">Reference proteome</keyword>
<feature type="domain" description="Histidine kinase/HSP90-like ATPase" evidence="2">
    <location>
        <begin position="10"/>
        <end position="131"/>
    </location>
</feature>
<name>A0A0F3GKY5_9BACT</name>
<keyword evidence="1" id="KW-0723">Serine/threonine-protein kinase</keyword>
<sequence length="140" mass="15841">MKEQVVLRIESHPKYLSVVRAVAALTAELCGLCCQDVDDVRHAVDEACSNVIKHVYKGDTQRQILLGFRCLKDSFEVTIEDDGTKTRPKDLKQRSLDEVRVGGLGLHIINKAFDSISYDETKQEGNRLILIRTIRRDDEG</sequence>
<keyword evidence="3" id="KW-0808">Transferase</keyword>
<evidence type="ECO:0000256" key="1">
    <source>
        <dbReference type="ARBA" id="ARBA00022527"/>
    </source>
</evidence>
<gene>
    <name evidence="3" type="ORF">MBAV_005218</name>
</gene>
<reference evidence="3 4" key="1">
    <citation type="submission" date="2015-02" db="EMBL/GenBank/DDBJ databases">
        <title>Single-cell genomics of uncultivated deep-branching MTB reveals a conserved set of magnetosome genes.</title>
        <authorList>
            <person name="Kolinko S."/>
            <person name="Richter M."/>
            <person name="Glockner F.O."/>
            <person name="Brachmann A."/>
            <person name="Schuler D."/>
        </authorList>
    </citation>
    <scope>NUCLEOTIDE SEQUENCE [LARGE SCALE GENOMIC DNA]</scope>
    <source>
        <strain evidence="3">TM-1</strain>
    </source>
</reference>
<dbReference type="GO" id="GO:0004674">
    <property type="term" value="F:protein serine/threonine kinase activity"/>
    <property type="evidence" value="ECO:0007669"/>
    <property type="project" value="UniProtKB-KW"/>
</dbReference>
<accession>A0A0F3GKY5</accession>
<dbReference type="PANTHER" id="PTHR35526:SF3">
    <property type="entry name" value="ANTI-SIGMA-F FACTOR RSBW"/>
    <property type="match status" value="1"/>
</dbReference>
<dbReference type="EMBL" id="LACI01002253">
    <property type="protein sequence ID" value="KJU82585.1"/>
    <property type="molecule type" value="Genomic_DNA"/>
</dbReference>